<proteinExistence type="predicted"/>
<protein>
    <submittedName>
        <fullName evidence="1">Uncharacterized protein</fullName>
    </submittedName>
</protein>
<reference evidence="1 2" key="1">
    <citation type="submission" date="2010-02" db="EMBL/GenBank/DDBJ databases">
        <authorList>
            <person name="Weinstock G."/>
            <person name="Sodergren E."/>
            <person name="Clifton S."/>
            <person name="Fulton L."/>
            <person name="Fulton B."/>
            <person name="Courtney L."/>
            <person name="Fronick C."/>
            <person name="Harrison M."/>
            <person name="Strong C."/>
            <person name="Farmer C."/>
            <person name="Delahaunty K."/>
            <person name="Markovic C."/>
            <person name="Hall O."/>
            <person name="Minx P."/>
            <person name="Tomlinson C."/>
            <person name="Mitreva M."/>
            <person name="Nelson J."/>
            <person name="Hou S."/>
            <person name="Wollam A."/>
            <person name="Pepin K.H."/>
            <person name="Johnson M."/>
            <person name="Bhonagiri V."/>
            <person name="Zhang X."/>
            <person name="Suruliraj S."/>
            <person name="Warren W."/>
            <person name="Chinwalla A."/>
            <person name="Mardis E.R."/>
            <person name="Wilson R.K."/>
        </authorList>
    </citation>
    <scope>NUCLEOTIDE SEQUENCE [LARGE SCALE GENOMIC DNA]</scope>
    <source>
        <strain evidence="1 2">ATCC 29220</strain>
    </source>
</reference>
<comment type="caution">
    <text evidence="1">The sequence shown here is derived from an EMBL/GenBank/DDBJ whole genome shotgun (WGS) entry which is preliminary data.</text>
</comment>
<dbReference type="Proteomes" id="UP000003880">
    <property type="component" value="Unassembled WGS sequence"/>
</dbReference>
<evidence type="ECO:0000313" key="2">
    <source>
        <dbReference type="Proteomes" id="UP000003880"/>
    </source>
</evidence>
<sequence length="55" mass="6177">MGERFSWDAARATKTPLKSIEIKKLNTFSLISSAPTGIKSAQDIQIHTRISVYIR</sequence>
<name>D4B699_9ENTR</name>
<dbReference type="EMBL" id="ABWL02000002">
    <property type="protein sequence ID" value="EFE10558.1"/>
    <property type="molecule type" value="Genomic_DNA"/>
</dbReference>
<dbReference type="AlphaFoldDB" id="D4B699"/>
<accession>D4B699</accession>
<evidence type="ECO:0000313" key="1">
    <source>
        <dbReference type="EMBL" id="EFE10558.1"/>
    </source>
</evidence>
<organism evidence="1 2">
    <name type="scientific">Citrobacter youngae ATCC 29220</name>
    <dbReference type="NCBI Taxonomy" id="500640"/>
    <lineage>
        <taxon>Bacteria</taxon>
        <taxon>Pseudomonadati</taxon>
        <taxon>Pseudomonadota</taxon>
        <taxon>Gammaproteobacteria</taxon>
        <taxon>Enterobacterales</taxon>
        <taxon>Enterobacteriaceae</taxon>
        <taxon>Citrobacter</taxon>
        <taxon>Citrobacter freundii complex</taxon>
    </lineage>
</organism>
<dbReference type="HOGENOM" id="CLU_3023774_0_0_6"/>
<gene>
    <name evidence="1" type="ORF">CIT292_06736</name>
</gene>